<feature type="chain" id="PRO_5043666559" evidence="3">
    <location>
        <begin position="27"/>
        <end position="349"/>
    </location>
</feature>
<keyword evidence="2" id="KW-0812">Transmembrane</keyword>
<feature type="signal peptide" evidence="3">
    <location>
        <begin position="1"/>
        <end position="26"/>
    </location>
</feature>
<accession>A0AAW5HVW0</accession>
<keyword evidence="3" id="KW-0732">Signal</keyword>
<keyword evidence="5" id="KW-1185">Reference proteome</keyword>
<keyword evidence="2" id="KW-1133">Transmembrane helix</keyword>
<gene>
    <name evidence="4" type="ORF">JMN37_06310</name>
</gene>
<evidence type="ECO:0000313" key="5">
    <source>
        <dbReference type="Proteomes" id="UP001205920"/>
    </source>
</evidence>
<dbReference type="EMBL" id="JAEUWV010000007">
    <property type="protein sequence ID" value="MCO6394588.1"/>
    <property type="molecule type" value="Genomic_DNA"/>
</dbReference>
<comment type="caution">
    <text evidence="4">The sequence shown here is derived from an EMBL/GenBank/DDBJ whole genome shotgun (WGS) entry which is preliminary data.</text>
</comment>
<proteinExistence type="predicted"/>
<protein>
    <submittedName>
        <fullName evidence="4">Uncharacterized protein</fullName>
    </submittedName>
</protein>
<keyword evidence="2" id="KW-0472">Membrane</keyword>
<feature type="compositionally biased region" description="Low complexity" evidence="1">
    <location>
        <begin position="276"/>
        <end position="309"/>
    </location>
</feature>
<name>A0AAW5HVW0_9CORY</name>
<feature type="region of interest" description="Disordered" evidence="1">
    <location>
        <begin position="262"/>
        <end position="311"/>
    </location>
</feature>
<dbReference type="RefSeq" id="WP_071573818.1">
    <property type="nucleotide sequence ID" value="NZ_JAEUWV010000007.1"/>
</dbReference>
<evidence type="ECO:0000256" key="2">
    <source>
        <dbReference type="SAM" id="Phobius"/>
    </source>
</evidence>
<evidence type="ECO:0000256" key="1">
    <source>
        <dbReference type="SAM" id="MobiDB-lite"/>
    </source>
</evidence>
<evidence type="ECO:0000256" key="3">
    <source>
        <dbReference type="SAM" id="SignalP"/>
    </source>
</evidence>
<evidence type="ECO:0000313" key="4">
    <source>
        <dbReference type="EMBL" id="MCO6394588.1"/>
    </source>
</evidence>
<feature type="transmembrane region" description="Helical" evidence="2">
    <location>
        <begin position="319"/>
        <end position="343"/>
    </location>
</feature>
<organism evidence="4 5">
    <name type="scientific">Corynebacterium lipophilum</name>
    <dbReference type="NCBI Taxonomy" id="2804918"/>
    <lineage>
        <taxon>Bacteria</taxon>
        <taxon>Bacillati</taxon>
        <taxon>Actinomycetota</taxon>
        <taxon>Actinomycetes</taxon>
        <taxon>Mycobacteriales</taxon>
        <taxon>Corynebacteriaceae</taxon>
        <taxon>Corynebacterium</taxon>
    </lineage>
</organism>
<dbReference type="Proteomes" id="UP001205920">
    <property type="component" value="Unassembled WGS sequence"/>
</dbReference>
<dbReference type="AlphaFoldDB" id="A0AAW5HVW0"/>
<reference evidence="4 5" key="1">
    <citation type="submission" date="2021-01" db="EMBL/GenBank/DDBJ databases">
        <title>Identification and Characterization of Corynebacterium sp.</title>
        <authorList>
            <person name="Luo Q."/>
            <person name="Qu P."/>
            <person name="Chen Q."/>
        </authorList>
    </citation>
    <scope>NUCLEOTIDE SEQUENCE [LARGE SCALE GENOMIC DNA]</scope>
    <source>
        <strain evidence="4 5">MC-18</strain>
    </source>
</reference>
<sequence length="349" mass="37820">MESRRFFTGVVALGLSASLLSPVADAAVIGPQDPATKLCAFYLSPAEYARLMNAARLHFSAPEKEYALDYQTFRQAFPELGKVEEDVYKRIREEEGREFLAPSNFARPDSLQHTYAVEAFTEAGLPASVAEWYLFKYSPQRTTPQASADDVLTYHYYELMGQYQVLGPGQRALFRPVTQATETPDIARELQTRFPGLSDAAATAWAQQYADTFFYTNLRRVKEYVTLRERAEQLCAAGGDATLALPIPPNAVNTVVPPIPTLTTSTAPKPTPTTPATPTTQAPEPTATATTRPVAKPTTEPTPTTTTPETVEEKELTPLAIAGIVLGVLGAVLAGGTVIMQALNLGAFA</sequence>